<keyword evidence="2" id="KW-0813">Transport</keyword>
<protein>
    <recommendedName>
        <fullName evidence="3">HMA domain-containing protein</fullName>
    </recommendedName>
</protein>
<dbReference type="FunFam" id="3.30.70.100:FF:000001">
    <property type="entry name" value="ATPase copper transporting beta"/>
    <property type="match status" value="1"/>
</dbReference>
<dbReference type="InterPro" id="IPR017969">
    <property type="entry name" value="Heavy-metal-associated_CS"/>
</dbReference>
<dbReference type="EMBL" id="UYWW01000018">
    <property type="protein sequence ID" value="VDM06790.1"/>
    <property type="molecule type" value="Genomic_DNA"/>
</dbReference>
<keyword evidence="5" id="KW-1185">Reference proteome</keyword>
<keyword evidence="1" id="KW-0479">Metal-binding</keyword>
<dbReference type="OrthoDB" id="432719at2759"/>
<proteinExistence type="predicted"/>
<dbReference type="PROSITE" id="PS01047">
    <property type="entry name" value="HMA_1"/>
    <property type="match status" value="1"/>
</dbReference>
<evidence type="ECO:0000256" key="1">
    <source>
        <dbReference type="ARBA" id="ARBA00022723"/>
    </source>
</evidence>
<accession>A0A3P7DA61</accession>
<dbReference type="SUPFAM" id="SSF55008">
    <property type="entry name" value="HMA, heavy metal-associated domain"/>
    <property type="match status" value="1"/>
</dbReference>
<dbReference type="InterPro" id="IPR036163">
    <property type="entry name" value="HMA_dom_sf"/>
</dbReference>
<keyword evidence="2" id="KW-0187">Copper transport</keyword>
<name>A0A3P7DA61_WUCBA</name>
<keyword evidence="2" id="KW-0406">Ion transport</keyword>
<reference evidence="4 5" key="1">
    <citation type="submission" date="2018-11" db="EMBL/GenBank/DDBJ databases">
        <authorList>
            <consortium name="Pathogen Informatics"/>
        </authorList>
    </citation>
    <scope>NUCLEOTIDE SEQUENCE [LARGE SCALE GENOMIC DNA]</scope>
</reference>
<dbReference type="Proteomes" id="UP000270924">
    <property type="component" value="Unassembled WGS sequence"/>
</dbReference>
<evidence type="ECO:0000259" key="3">
    <source>
        <dbReference type="PROSITE" id="PS50846"/>
    </source>
</evidence>
<dbReference type="GO" id="GO:0006825">
    <property type="term" value="P:copper ion transport"/>
    <property type="evidence" value="ECO:0007669"/>
    <property type="project" value="UniProtKB-KW"/>
</dbReference>
<dbReference type="PROSITE" id="PS50846">
    <property type="entry name" value="HMA_2"/>
    <property type="match status" value="1"/>
</dbReference>
<dbReference type="InParanoid" id="A0A3P7DA61"/>
<feature type="domain" description="HMA" evidence="3">
    <location>
        <begin position="55"/>
        <end position="95"/>
    </location>
</feature>
<evidence type="ECO:0000313" key="5">
    <source>
        <dbReference type="Proteomes" id="UP000270924"/>
    </source>
</evidence>
<evidence type="ECO:0000313" key="4">
    <source>
        <dbReference type="EMBL" id="VDM06790.1"/>
    </source>
</evidence>
<gene>
    <name evidence="4" type="ORF">WBA_LOCUS176</name>
</gene>
<organism evidence="4 5">
    <name type="scientific">Wuchereria bancrofti</name>
    <dbReference type="NCBI Taxonomy" id="6293"/>
    <lineage>
        <taxon>Eukaryota</taxon>
        <taxon>Metazoa</taxon>
        <taxon>Ecdysozoa</taxon>
        <taxon>Nematoda</taxon>
        <taxon>Chromadorea</taxon>
        <taxon>Rhabditida</taxon>
        <taxon>Spirurina</taxon>
        <taxon>Spiruromorpha</taxon>
        <taxon>Filarioidea</taxon>
        <taxon>Onchocercidae</taxon>
        <taxon>Wuchereria</taxon>
    </lineage>
</organism>
<keyword evidence="2" id="KW-0186">Copper</keyword>
<dbReference type="CDD" id="cd00371">
    <property type="entry name" value="HMA"/>
    <property type="match status" value="1"/>
</dbReference>
<sequence length="95" mass="10615">MFTQQTDKGVMITDVRGMSSHSSANNIQDKWIMLKFSLSDNEKYLNENPITSKFQEAIIEIKGMTCHSCVNNIEETIGRNTGIKSISVSLNKSEG</sequence>
<dbReference type="AlphaFoldDB" id="A0A3P7DA61"/>
<dbReference type="Pfam" id="PF00403">
    <property type="entry name" value="HMA"/>
    <property type="match status" value="1"/>
</dbReference>
<evidence type="ECO:0000256" key="2">
    <source>
        <dbReference type="ARBA" id="ARBA00022796"/>
    </source>
</evidence>
<dbReference type="Gene3D" id="3.30.70.100">
    <property type="match status" value="1"/>
</dbReference>
<dbReference type="GO" id="GO:0046872">
    <property type="term" value="F:metal ion binding"/>
    <property type="evidence" value="ECO:0007669"/>
    <property type="project" value="UniProtKB-KW"/>
</dbReference>
<dbReference type="InterPro" id="IPR006121">
    <property type="entry name" value="HMA_dom"/>
</dbReference>